<protein>
    <submittedName>
        <fullName evidence="2">Uncharacterized protein</fullName>
    </submittedName>
</protein>
<feature type="signal peptide" evidence="1">
    <location>
        <begin position="1"/>
        <end position="28"/>
    </location>
</feature>
<gene>
    <name evidence="2" type="ORF">A6D92_17900</name>
</gene>
<feature type="chain" id="PRO_5012824763" evidence="1">
    <location>
        <begin position="29"/>
        <end position="77"/>
    </location>
</feature>
<evidence type="ECO:0000313" key="3">
    <source>
        <dbReference type="Proteomes" id="UP000194267"/>
    </source>
</evidence>
<reference evidence="3" key="1">
    <citation type="submission" date="2016-04" db="EMBL/GenBank/DDBJ databases">
        <authorList>
            <person name="Antunes L.P."/>
            <person name="Martins L.F."/>
            <person name="Pereira R.V."/>
            <person name="Thomas A.M."/>
            <person name="Barbosa D."/>
            <person name="Nascimento L."/>
            <person name="Silva G.M."/>
            <person name="Condomitti G.W."/>
            <person name="Digiampietri L.A."/>
            <person name="Lombardi K.C."/>
            <person name="Ramos P.L."/>
            <person name="Quaggio R.B."/>
            <person name="Oliveira J.C."/>
            <person name="Pascon R.C."/>
            <person name="Cruz J.B."/>
            <person name="Silva A.M."/>
            <person name="Setubal J.C."/>
        </authorList>
    </citation>
    <scope>NUCLEOTIDE SEQUENCE [LARGE SCALE GENOMIC DNA]</scope>
</reference>
<keyword evidence="1" id="KW-0732">Signal</keyword>
<dbReference type="AlphaFoldDB" id="A0A1Y2T1S2"/>
<dbReference type="EMBL" id="LWLV01001823">
    <property type="protein sequence ID" value="OTA40422.1"/>
    <property type="molecule type" value="Genomic_DNA"/>
</dbReference>
<comment type="caution">
    <text evidence="2">The sequence shown here is derived from an EMBL/GenBank/DDBJ whole genome shotgun (WGS) entry which is preliminary data.</text>
</comment>
<name>A0A1Y2T1S2_SYMTR</name>
<proteinExistence type="predicted"/>
<organism evidence="2 3">
    <name type="scientific">Symbiobacterium thermophilum</name>
    <dbReference type="NCBI Taxonomy" id="2734"/>
    <lineage>
        <taxon>Bacteria</taxon>
        <taxon>Bacillati</taxon>
        <taxon>Bacillota</taxon>
        <taxon>Clostridia</taxon>
        <taxon>Eubacteriales</taxon>
        <taxon>Symbiobacteriaceae</taxon>
        <taxon>Symbiobacterium</taxon>
    </lineage>
</organism>
<sequence length="77" mass="8261">MDGRRLPGALAALLVTLILLAPARPALAHAVDLFGYVSVDEQGTVTARLVDVYGGWWKGSGWSCTPGPRGGERARRW</sequence>
<accession>A0A1Y2T1S2</accession>
<dbReference type="Proteomes" id="UP000194267">
    <property type="component" value="Unassembled WGS sequence"/>
</dbReference>
<evidence type="ECO:0000313" key="2">
    <source>
        <dbReference type="EMBL" id="OTA40422.1"/>
    </source>
</evidence>
<evidence type="ECO:0000256" key="1">
    <source>
        <dbReference type="SAM" id="SignalP"/>
    </source>
</evidence>